<evidence type="ECO:0000313" key="8">
    <source>
        <dbReference type="Proteomes" id="UP000218332"/>
    </source>
</evidence>
<dbReference type="Proteomes" id="UP000218332">
    <property type="component" value="Unassembled WGS sequence"/>
</dbReference>
<dbReference type="InterPro" id="IPR044527">
    <property type="entry name" value="NrtA/CpmA_ABC-bd_dom"/>
</dbReference>
<evidence type="ECO:0000256" key="4">
    <source>
        <dbReference type="ARBA" id="ARBA00022519"/>
    </source>
</evidence>
<keyword evidence="3" id="KW-1003">Cell membrane</keyword>
<organism evidence="7 8">
    <name type="scientific">Tamilnaduibacter salinus</name>
    <dbReference type="NCBI Taxonomy" id="1484056"/>
    <lineage>
        <taxon>Bacteria</taxon>
        <taxon>Pseudomonadati</taxon>
        <taxon>Pseudomonadota</taxon>
        <taxon>Gammaproteobacteria</taxon>
        <taxon>Pseudomonadales</taxon>
        <taxon>Marinobacteraceae</taxon>
        <taxon>Tamilnaduibacter</taxon>
    </lineage>
</organism>
<evidence type="ECO:0000256" key="5">
    <source>
        <dbReference type="ARBA" id="ARBA00023136"/>
    </source>
</evidence>
<evidence type="ECO:0000256" key="1">
    <source>
        <dbReference type="ARBA" id="ARBA00004308"/>
    </source>
</evidence>
<dbReference type="RefSeq" id="WP_095612259.1">
    <property type="nucleotide sequence ID" value="NZ_NMPM01000121.1"/>
</dbReference>
<sequence>MTASITSLHQQGGFRVRLGFVPLLDSAPLIVALEQGYFREEGLQVELTREASWASLRDKVSFGLLDGAHMLAPMPIAMSLAVDRPAMPVVSSLVLSHNGNGITLSTSLVRALNDRGAHQDDPLGSARALLAIARERQRPIRLASVAPWSCHDLQLRDWIESAGPDAADHIQIVPVSPPQMADAFRAHAIEGCCVGEPWNSLLEQAGLGAIYHSGHQIWPDSPEKVLGMRADWTEQNPAVHGPLIRALTRAAGWINAPGHREPLRESMAAPHYLGEELLAMDDEACPLFHPRLRQSFPARPHGQPNLVDMGRIANRLAHWHELEAISLSRLGDIFQPEHYQFAMRHHDESVRPEEDPLHTVGADPSQNAPE</sequence>
<dbReference type="GO" id="GO:0012505">
    <property type="term" value="C:endomembrane system"/>
    <property type="evidence" value="ECO:0007669"/>
    <property type="project" value="UniProtKB-SubCell"/>
</dbReference>
<keyword evidence="4" id="KW-0997">Cell inner membrane</keyword>
<comment type="subcellular location">
    <subcellularLocation>
        <location evidence="1">Endomembrane system</location>
    </subcellularLocation>
</comment>
<keyword evidence="5" id="KW-0472">Membrane</keyword>
<dbReference type="AlphaFoldDB" id="A0A2A2I0W2"/>
<feature type="region of interest" description="Disordered" evidence="6">
    <location>
        <begin position="347"/>
        <end position="370"/>
    </location>
</feature>
<keyword evidence="8" id="KW-1185">Reference proteome</keyword>
<dbReference type="CDD" id="cd13553">
    <property type="entry name" value="PBP2_NrtA_CpmA_like"/>
    <property type="match status" value="1"/>
</dbReference>
<evidence type="ECO:0000313" key="7">
    <source>
        <dbReference type="EMBL" id="PAV24653.1"/>
    </source>
</evidence>
<protein>
    <submittedName>
        <fullName evidence="7">Nitrate transporter</fullName>
    </submittedName>
</protein>
<dbReference type="PANTHER" id="PTHR30024">
    <property type="entry name" value="ALIPHATIC SULFONATES-BINDING PROTEIN-RELATED"/>
    <property type="match status" value="1"/>
</dbReference>
<evidence type="ECO:0000256" key="2">
    <source>
        <dbReference type="ARBA" id="ARBA00022448"/>
    </source>
</evidence>
<comment type="caution">
    <text evidence="7">The sequence shown here is derived from an EMBL/GenBank/DDBJ whole genome shotgun (WGS) entry which is preliminary data.</text>
</comment>
<dbReference type="Gene3D" id="3.40.190.10">
    <property type="entry name" value="Periplasmic binding protein-like II"/>
    <property type="match status" value="2"/>
</dbReference>
<keyword evidence="2" id="KW-0813">Transport</keyword>
<name>A0A2A2I0W2_9GAMM</name>
<evidence type="ECO:0000256" key="3">
    <source>
        <dbReference type="ARBA" id="ARBA00022475"/>
    </source>
</evidence>
<dbReference type="EMBL" id="NMPM01000121">
    <property type="protein sequence ID" value="PAV24653.1"/>
    <property type="molecule type" value="Genomic_DNA"/>
</dbReference>
<accession>A0A2A2I0W2</accession>
<feature type="compositionally biased region" description="Basic and acidic residues" evidence="6">
    <location>
        <begin position="347"/>
        <end position="357"/>
    </location>
</feature>
<dbReference type="PANTHER" id="PTHR30024:SF43">
    <property type="entry name" value="BLL4572 PROTEIN"/>
    <property type="match status" value="1"/>
</dbReference>
<gene>
    <name evidence="7" type="ORF">CF392_15090</name>
</gene>
<proteinExistence type="predicted"/>
<dbReference type="Pfam" id="PF13379">
    <property type="entry name" value="NMT1_2"/>
    <property type="match status" value="1"/>
</dbReference>
<evidence type="ECO:0000256" key="6">
    <source>
        <dbReference type="SAM" id="MobiDB-lite"/>
    </source>
</evidence>
<dbReference type="SUPFAM" id="SSF53850">
    <property type="entry name" value="Periplasmic binding protein-like II"/>
    <property type="match status" value="1"/>
</dbReference>
<reference evidence="7 8" key="1">
    <citation type="submission" date="2017-07" db="EMBL/GenBank/DDBJ databases">
        <title>Tamlnaduibacter salinus (Mi-7) genome sequencing.</title>
        <authorList>
            <person name="Verma A."/>
            <person name="Krishnamurthi S."/>
        </authorList>
    </citation>
    <scope>NUCLEOTIDE SEQUENCE [LARGE SCALE GENOMIC DNA]</scope>
    <source>
        <strain evidence="7 8">Mi-7</strain>
    </source>
</reference>